<evidence type="ECO:0000256" key="6">
    <source>
        <dbReference type="ARBA" id="ARBA00035634"/>
    </source>
</evidence>
<dbReference type="SMART" id="SM00546">
    <property type="entry name" value="CUE"/>
    <property type="match status" value="1"/>
</dbReference>
<feature type="region of interest" description="Disordered" evidence="7">
    <location>
        <begin position="361"/>
        <end position="404"/>
    </location>
</feature>
<dbReference type="PANTHER" id="PTHR15486">
    <property type="entry name" value="ANCIENT UBIQUITOUS PROTEIN"/>
    <property type="match status" value="1"/>
</dbReference>
<comment type="caution">
    <text evidence="10">The sequence shown here is derived from an EMBL/GenBank/DDBJ whole genome shotgun (WGS) entry which is preliminary data.</text>
</comment>
<evidence type="ECO:0000313" key="11">
    <source>
        <dbReference type="Proteomes" id="UP001186944"/>
    </source>
</evidence>
<dbReference type="EMBL" id="VSWD01000008">
    <property type="protein sequence ID" value="KAK3095152.1"/>
    <property type="molecule type" value="Genomic_DNA"/>
</dbReference>
<feature type="compositionally biased region" description="Polar residues" evidence="7">
    <location>
        <begin position="289"/>
        <end position="308"/>
    </location>
</feature>
<protein>
    <recommendedName>
        <fullName evidence="9">CUE domain-containing protein</fullName>
    </recommendedName>
</protein>
<keyword evidence="8" id="KW-1133">Transmembrane helix</keyword>
<evidence type="ECO:0000256" key="3">
    <source>
        <dbReference type="ARBA" id="ARBA00022677"/>
    </source>
</evidence>
<reference evidence="10" key="1">
    <citation type="submission" date="2019-08" db="EMBL/GenBank/DDBJ databases">
        <title>The improved chromosome-level genome for the pearl oyster Pinctada fucata martensii using PacBio sequencing and Hi-C.</title>
        <authorList>
            <person name="Zheng Z."/>
        </authorList>
    </citation>
    <scope>NUCLEOTIDE SEQUENCE</scope>
    <source>
        <strain evidence="10">ZZ-2019</strain>
        <tissue evidence="10">Adductor muscle</tissue>
    </source>
</reference>
<dbReference type="GO" id="GO:0005789">
    <property type="term" value="C:endoplasmic reticulum membrane"/>
    <property type="evidence" value="ECO:0007669"/>
    <property type="project" value="UniProtKB-SubCell"/>
</dbReference>
<dbReference type="GO" id="GO:0043130">
    <property type="term" value="F:ubiquitin binding"/>
    <property type="evidence" value="ECO:0007669"/>
    <property type="project" value="InterPro"/>
</dbReference>
<feature type="compositionally biased region" description="Polar residues" evidence="7">
    <location>
        <begin position="391"/>
        <end position="404"/>
    </location>
</feature>
<evidence type="ECO:0000256" key="7">
    <source>
        <dbReference type="SAM" id="MobiDB-lite"/>
    </source>
</evidence>
<evidence type="ECO:0000256" key="4">
    <source>
        <dbReference type="ARBA" id="ARBA00022824"/>
    </source>
</evidence>
<feature type="domain" description="CUE" evidence="9">
    <location>
        <begin position="313"/>
        <end position="355"/>
    </location>
</feature>
<evidence type="ECO:0000313" key="10">
    <source>
        <dbReference type="EMBL" id="KAK3095152.1"/>
    </source>
</evidence>
<dbReference type="Pfam" id="PF02845">
    <property type="entry name" value="CUE"/>
    <property type="match status" value="1"/>
</dbReference>
<organism evidence="10 11">
    <name type="scientific">Pinctada imbricata</name>
    <name type="common">Atlantic pearl-oyster</name>
    <name type="synonym">Pinctada martensii</name>
    <dbReference type="NCBI Taxonomy" id="66713"/>
    <lineage>
        <taxon>Eukaryota</taxon>
        <taxon>Metazoa</taxon>
        <taxon>Spiralia</taxon>
        <taxon>Lophotrochozoa</taxon>
        <taxon>Mollusca</taxon>
        <taxon>Bivalvia</taxon>
        <taxon>Autobranchia</taxon>
        <taxon>Pteriomorphia</taxon>
        <taxon>Pterioida</taxon>
        <taxon>Pterioidea</taxon>
        <taxon>Pteriidae</taxon>
        <taxon>Pinctada</taxon>
    </lineage>
</organism>
<comment type="similarity">
    <text evidence="6">Belongs to the AUP1 family.</text>
</comment>
<feature type="compositionally biased region" description="Low complexity" evidence="7">
    <location>
        <begin position="372"/>
        <end position="387"/>
    </location>
</feature>
<evidence type="ECO:0000256" key="1">
    <source>
        <dbReference type="ARBA" id="ARBA00004406"/>
    </source>
</evidence>
<evidence type="ECO:0000256" key="5">
    <source>
        <dbReference type="ARBA" id="ARBA00023136"/>
    </source>
</evidence>
<sequence length="439" mass="49606">MPKRPQPITFMTEPCQRRGDKCDWLRTRGHYETIISPANVIFYFYSNDDLDQTTTFRFLGKNQFLPVYLLSENGCSNRTSKILTVLYFPFGIALVIIRLFITLHALLVTCILPKSSITSTILKNIFGVIGIHVVVQEDKRQEKKAKVLVSNHVSNLDHMVIDFVIPNITPDMLGFSPMMQWLTGFKDFGTDKGTDVLEANIQTFVQESKHPVLLHPEKTTTNGSCLLKFRLLPEEVKKDNESEEEFSERVRQDIANSLGIPASDFTESDKLEYIKKIEEEEKQQKLNSKETGSSRNSINHMSSGSSGEVSEATLEQMFLQVREVLPDTSEEVVKQDLRKTRDVDVTIANILEGHVTPVKARQNIASQQPKPTVLSQSSSASTAKQKVPSMSIKSDPSNQKYGAQTFSNTASSRMLSLQERKQIMLASARQRYKEKHGLL</sequence>
<keyword evidence="3" id="KW-0551">Lipid droplet</keyword>
<comment type="subcellular location">
    <subcellularLocation>
        <location evidence="1">Endoplasmic reticulum membrane</location>
        <topology evidence="1">Peripheral membrane protein</topology>
    </subcellularLocation>
    <subcellularLocation>
        <location evidence="2">Lipid droplet</location>
    </subcellularLocation>
</comment>
<keyword evidence="5 8" id="KW-0472">Membrane</keyword>
<dbReference type="InterPro" id="IPR003892">
    <property type="entry name" value="CUE"/>
</dbReference>
<feature type="transmembrane region" description="Helical" evidence="8">
    <location>
        <begin position="86"/>
        <end position="107"/>
    </location>
</feature>
<dbReference type="SUPFAM" id="SSF69593">
    <property type="entry name" value="Glycerol-3-phosphate (1)-acyltransferase"/>
    <property type="match status" value="1"/>
</dbReference>
<dbReference type="GO" id="GO:0005811">
    <property type="term" value="C:lipid droplet"/>
    <property type="evidence" value="ECO:0007669"/>
    <property type="project" value="UniProtKB-SubCell"/>
</dbReference>
<dbReference type="PANTHER" id="PTHR15486:SF96">
    <property type="entry name" value="LIPID DROPLET-REGULATING VLDL ASSEMBLY FACTOR AUP1"/>
    <property type="match status" value="1"/>
</dbReference>
<name>A0AA88XYX4_PINIB</name>
<evidence type="ECO:0000256" key="2">
    <source>
        <dbReference type="ARBA" id="ARBA00004502"/>
    </source>
</evidence>
<dbReference type="Proteomes" id="UP001186944">
    <property type="component" value="Unassembled WGS sequence"/>
</dbReference>
<dbReference type="Gene3D" id="1.10.8.10">
    <property type="entry name" value="DNA helicase RuvA subunit, C-terminal domain"/>
    <property type="match status" value="1"/>
</dbReference>
<accession>A0AA88XYX4</accession>
<evidence type="ECO:0000259" key="9">
    <source>
        <dbReference type="PROSITE" id="PS51140"/>
    </source>
</evidence>
<keyword evidence="4" id="KW-0256">Endoplasmic reticulum</keyword>
<dbReference type="AlphaFoldDB" id="A0AA88XYX4"/>
<dbReference type="GO" id="GO:0036503">
    <property type="term" value="P:ERAD pathway"/>
    <property type="evidence" value="ECO:0007669"/>
    <property type="project" value="TreeGrafter"/>
</dbReference>
<proteinExistence type="inferred from homology"/>
<keyword evidence="11" id="KW-1185">Reference proteome</keyword>
<keyword evidence="8" id="KW-0812">Transmembrane</keyword>
<evidence type="ECO:0000256" key="8">
    <source>
        <dbReference type="SAM" id="Phobius"/>
    </source>
</evidence>
<gene>
    <name evidence="10" type="ORF">FSP39_010834</name>
</gene>
<dbReference type="PROSITE" id="PS51140">
    <property type="entry name" value="CUE"/>
    <property type="match status" value="1"/>
</dbReference>
<feature type="region of interest" description="Disordered" evidence="7">
    <location>
        <begin position="282"/>
        <end position="310"/>
    </location>
</feature>